<reference evidence="3 4" key="1">
    <citation type="journal article" date="2024" name="Science">
        <title>Giant polyketide synthase enzymes in the biosynthesis of giant marine polyether toxins.</title>
        <authorList>
            <person name="Fallon T.R."/>
            <person name="Shende V.V."/>
            <person name="Wierzbicki I.H."/>
            <person name="Pendleton A.L."/>
            <person name="Watervoot N.F."/>
            <person name="Auber R.P."/>
            <person name="Gonzalez D.J."/>
            <person name="Wisecaver J.H."/>
            <person name="Moore B.S."/>
        </authorList>
    </citation>
    <scope>NUCLEOTIDE SEQUENCE [LARGE SCALE GENOMIC DNA]</scope>
    <source>
        <strain evidence="3 4">12B1</strain>
    </source>
</reference>
<dbReference type="GO" id="GO:0010521">
    <property type="term" value="F:telomerase inhibitor activity"/>
    <property type="evidence" value="ECO:0007669"/>
    <property type="project" value="TreeGrafter"/>
</dbReference>
<dbReference type="InterPro" id="IPR050656">
    <property type="entry name" value="PINX1"/>
</dbReference>
<sequence>MGSGEAKRFRDLYSSAGRHGDSFWKEEKDNVGMKLLKSMGWETGMGLGKDGNGRTTAVKQFRKKDNAGIGAGAATRDEAYRASQDLFNDVLSRLSGKGESEDSAQLGSGATTVKGMVAKRQLVRRFVPGGTAKTASDMAAILGKSASITPALAAFPSMPEISAEENATSKPDEGLHTSSVSLNDYFARRRQAVGLPASVGPKAAEYKGFTLEDQAMFAESQIELAYSGRRGLGLGSTCDEVPDRPAPMPTKPHPYWQQNNVTFAPPGASAVKGKLSAERSAAEEAHPPDVEDSAKRKRAKKERRKEKTGKKNKEKKRKSNLPELNDARIENEECAKKRKHSKEISKESSGTAKAKETKKSPKGDEMNAKKKKQRQGELEGGKVGNDRGGHSNEEKKGRTAKEGALVPVELQVNKDGTGAKLKGRKDKGSKK</sequence>
<evidence type="ECO:0000256" key="1">
    <source>
        <dbReference type="SAM" id="MobiDB-lite"/>
    </source>
</evidence>
<proteinExistence type="predicted"/>
<dbReference type="AlphaFoldDB" id="A0AB34JK86"/>
<feature type="compositionally biased region" description="Basic residues" evidence="1">
    <location>
        <begin position="421"/>
        <end position="431"/>
    </location>
</feature>
<evidence type="ECO:0000259" key="2">
    <source>
        <dbReference type="PROSITE" id="PS50174"/>
    </source>
</evidence>
<feature type="region of interest" description="Disordered" evidence="1">
    <location>
        <begin position="236"/>
        <end position="431"/>
    </location>
</feature>
<dbReference type="Proteomes" id="UP001515480">
    <property type="component" value="Unassembled WGS sequence"/>
</dbReference>
<dbReference type="PANTHER" id="PTHR23149:SF27">
    <property type="entry name" value="PIN2_TERF1-INTERACTING TELOMERASE INHIBITOR 1"/>
    <property type="match status" value="1"/>
</dbReference>
<organism evidence="3 4">
    <name type="scientific">Prymnesium parvum</name>
    <name type="common">Toxic golden alga</name>
    <dbReference type="NCBI Taxonomy" id="97485"/>
    <lineage>
        <taxon>Eukaryota</taxon>
        <taxon>Haptista</taxon>
        <taxon>Haptophyta</taxon>
        <taxon>Prymnesiophyceae</taxon>
        <taxon>Prymnesiales</taxon>
        <taxon>Prymnesiaceae</taxon>
        <taxon>Prymnesium</taxon>
    </lineage>
</organism>
<keyword evidence="4" id="KW-1185">Reference proteome</keyword>
<name>A0AB34JK86_PRYPA</name>
<protein>
    <recommendedName>
        <fullName evidence="2">G-patch domain-containing protein</fullName>
    </recommendedName>
</protein>
<feature type="compositionally biased region" description="Basic residues" evidence="1">
    <location>
        <begin position="295"/>
        <end position="319"/>
    </location>
</feature>
<dbReference type="PANTHER" id="PTHR23149">
    <property type="entry name" value="G PATCH DOMAIN CONTAINING PROTEIN"/>
    <property type="match status" value="1"/>
</dbReference>
<feature type="compositionally biased region" description="Basic and acidic residues" evidence="1">
    <location>
        <begin position="325"/>
        <end position="335"/>
    </location>
</feature>
<dbReference type="PROSITE" id="PS50174">
    <property type="entry name" value="G_PATCH"/>
    <property type="match status" value="1"/>
</dbReference>
<feature type="domain" description="G-patch" evidence="2">
    <location>
        <begin position="28"/>
        <end position="74"/>
    </location>
</feature>
<evidence type="ECO:0000313" key="4">
    <source>
        <dbReference type="Proteomes" id="UP001515480"/>
    </source>
</evidence>
<evidence type="ECO:0000313" key="3">
    <source>
        <dbReference type="EMBL" id="KAL1521094.1"/>
    </source>
</evidence>
<dbReference type="GO" id="GO:0003676">
    <property type="term" value="F:nucleic acid binding"/>
    <property type="evidence" value="ECO:0007669"/>
    <property type="project" value="InterPro"/>
</dbReference>
<gene>
    <name evidence="3" type="ORF">AB1Y20_022648</name>
</gene>
<dbReference type="EMBL" id="JBGBPQ010000008">
    <property type="protein sequence ID" value="KAL1521094.1"/>
    <property type="molecule type" value="Genomic_DNA"/>
</dbReference>
<accession>A0AB34JK86</accession>
<dbReference type="GO" id="GO:0005730">
    <property type="term" value="C:nucleolus"/>
    <property type="evidence" value="ECO:0007669"/>
    <property type="project" value="TreeGrafter"/>
</dbReference>
<dbReference type="SMART" id="SM00443">
    <property type="entry name" value="G_patch"/>
    <property type="match status" value="1"/>
</dbReference>
<comment type="caution">
    <text evidence="3">The sequence shown here is derived from an EMBL/GenBank/DDBJ whole genome shotgun (WGS) entry which is preliminary data.</text>
</comment>
<feature type="compositionally biased region" description="Basic and acidic residues" evidence="1">
    <location>
        <begin position="353"/>
        <end position="401"/>
    </location>
</feature>
<feature type="compositionally biased region" description="Basic and acidic residues" evidence="1">
    <location>
        <begin position="275"/>
        <end position="294"/>
    </location>
</feature>
<dbReference type="InterPro" id="IPR000467">
    <property type="entry name" value="G_patch_dom"/>
</dbReference>
<dbReference type="Pfam" id="PF01585">
    <property type="entry name" value="G-patch"/>
    <property type="match status" value="1"/>
</dbReference>